<dbReference type="Proteomes" id="UP001558613">
    <property type="component" value="Unassembled WGS sequence"/>
</dbReference>
<gene>
    <name evidence="1" type="ORF">QQF64_006025</name>
</gene>
<protein>
    <submittedName>
        <fullName evidence="1">Uncharacterized protein</fullName>
    </submittedName>
</protein>
<evidence type="ECO:0000313" key="2">
    <source>
        <dbReference type="Proteomes" id="UP001558613"/>
    </source>
</evidence>
<evidence type="ECO:0000313" key="1">
    <source>
        <dbReference type="EMBL" id="KAL1263286.1"/>
    </source>
</evidence>
<keyword evidence="2" id="KW-1185">Reference proteome</keyword>
<name>A0ABR3ME14_9TELE</name>
<accession>A0ABR3ME14</accession>
<reference evidence="1 2" key="1">
    <citation type="submission" date="2023-09" db="EMBL/GenBank/DDBJ databases">
        <authorList>
            <person name="Wang M."/>
        </authorList>
    </citation>
    <scope>NUCLEOTIDE SEQUENCE [LARGE SCALE GENOMIC DNA]</scope>
    <source>
        <strain evidence="1">GT-2023</strain>
        <tissue evidence="1">Liver</tissue>
    </source>
</reference>
<comment type="caution">
    <text evidence="1">The sequence shown here is derived from an EMBL/GenBank/DDBJ whole genome shotgun (WGS) entry which is preliminary data.</text>
</comment>
<proteinExistence type="predicted"/>
<dbReference type="EMBL" id="JAYMGO010000013">
    <property type="protein sequence ID" value="KAL1263286.1"/>
    <property type="molecule type" value="Genomic_DNA"/>
</dbReference>
<sequence length="97" mass="10909">MNSTALHVYLLSLLYRQSVRHLKANSPIVLCLGEWIWRGSWATLQAFWSHDKSYPQINSCSALPVAKPVWSRTTSGKPEEWLCALEGVLKMDSSSSS</sequence>
<organism evidence="1 2">
    <name type="scientific">Cirrhinus molitorella</name>
    <name type="common">mud carp</name>
    <dbReference type="NCBI Taxonomy" id="172907"/>
    <lineage>
        <taxon>Eukaryota</taxon>
        <taxon>Metazoa</taxon>
        <taxon>Chordata</taxon>
        <taxon>Craniata</taxon>
        <taxon>Vertebrata</taxon>
        <taxon>Euteleostomi</taxon>
        <taxon>Actinopterygii</taxon>
        <taxon>Neopterygii</taxon>
        <taxon>Teleostei</taxon>
        <taxon>Ostariophysi</taxon>
        <taxon>Cypriniformes</taxon>
        <taxon>Cyprinidae</taxon>
        <taxon>Labeoninae</taxon>
        <taxon>Labeonini</taxon>
        <taxon>Cirrhinus</taxon>
    </lineage>
</organism>